<dbReference type="Proteomes" id="UP000199167">
    <property type="component" value="Unassembled WGS sequence"/>
</dbReference>
<evidence type="ECO:0000256" key="2">
    <source>
        <dbReference type="ARBA" id="ARBA00022679"/>
    </source>
</evidence>
<dbReference type="PROSITE" id="PS01261">
    <property type="entry name" value="UPF0020"/>
    <property type="match status" value="1"/>
</dbReference>
<dbReference type="PANTHER" id="PTHR47313">
    <property type="entry name" value="RIBOSOMAL RNA LARGE SUBUNIT METHYLTRANSFERASE K/L"/>
    <property type="match status" value="1"/>
</dbReference>
<organism evidence="5 6">
    <name type="scientific">Cognatiyoonia koreensis</name>
    <dbReference type="NCBI Taxonomy" id="364200"/>
    <lineage>
        <taxon>Bacteria</taxon>
        <taxon>Pseudomonadati</taxon>
        <taxon>Pseudomonadota</taxon>
        <taxon>Alphaproteobacteria</taxon>
        <taxon>Rhodobacterales</taxon>
        <taxon>Paracoccaceae</taxon>
        <taxon>Cognatiyoonia</taxon>
    </lineage>
</organism>
<dbReference type="GO" id="GO:0003723">
    <property type="term" value="F:RNA binding"/>
    <property type="evidence" value="ECO:0007669"/>
    <property type="project" value="UniProtKB-UniRule"/>
</dbReference>
<dbReference type="EMBL" id="FOIZ01000001">
    <property type="protein sequence ID" value="SEW18099.1"/>
    <property type="molecule type" value="Genomic_DNA"/>
</dbReference>
<dbReference type="InterPro" id="IPR029063">
    <property type="entry name" value="SAM-dependent_MTases_sf"/>
</dbReference>
<dbReference type="Pfam" id="PF02926">
    <property type="entry name" value="THUMP"/>
    <property type="match status" value="1"/>
</dbReference>
<evidence type="ECO:0000256" key="1">
    <source>
        <dbReference type="ARBA" id="ARBA00022603"/>
    </source>
</evidence>
<dbReference type="InterPro" id="IPR054170">
    <property type="entry name" value="RlmL_1st"/>
</dbReference>
<dbReference type="Gene3D" id="3.40.50.150">
    <property type="entry name" value="Vaccinia Virus protein VP39"/>
    <property type="match status" value="1"/>
</dbReference>
<dbReference type="InterPro" id="IPR004114">
    <property type="entry name" value="THUMP_dom"/>
</dbReference>
<proteinExistence type="predicted"/>
<keyword evidence="6" id="KW-1185">Reference proteome</keyword>
<dbReference type="SUPFAM" id="SSF53335">
    <property type="entry name" value="S-adenosyl-L-methionine-dependent methyltransferases"/>
    <property type="match status" value="1"/>
</dbReference>
<keyword evidence="3" id="KW-0694">RNA-binding</keyword>
<name>A0A1I0PUG9_9RHOB</name>
<dbReference type="PANTHER" id="PTHR47313:SF1">
    <property type="entry name" value="RIBOSOMAL RNA LARGE SUBUNIT METHYLTRANSFERASE K_L"/>
    <property type="match status" value="1"/>
</dbReference>
<dbReference type="STRING" id="364200.SAMN04488515_1439"/>
<dbReference type="AlphaFoldDB" id="A0A1I0PUG9"/>
<dbReference type="Gene3D" id="3.30.2130.30">
    <property type="match status" value="1"/>
</dbReference>
<dbReference type="GO" id="GO:0008990">
    <property type="term" value="F:rRNA (guanine-N2-)-methyltransferase activity"/>
    <property type="evidence" value="ECO:0007669"/>
    <property type="project" value="TreeGrafter"/>
</dbReference>
<keyword evidence="2" id="KW-0808">Transferase</keyword>
<accession>A0A1I0PUG9</accession>
<protein>
    <submittedName>
        <fullName evidence="5">Putative N6-adenine-specific DNA methylase</fullName>
    </submittedName>
</protein>
<gene>
    <name evidence="5" type="ORF">SAMN04488515_1439</name>
</gene>
<evidence type="ECO:0000256" key="3">
    <source>
        <dbReference type="PROSITE-ProRule" id="PRU00529"/>
    </source>
</evidence>
<dbReference type="InterPro" id="IPR053943">
    <property type="entry name" value="RlmKL-like_Mtase_CS"/>
</dbReference>
<keyword evidence="1 5" id="KW-0489">Methyltransferase</keyword>
<dbReference type="OrthoDB" id="9809404at2"/>
<feature type="domain" description="THUMP" evidence="4">
    <location>
        <begin position="45"/>
        <end position="149"/>
    </location>
</feature>
<dbReference type="GO" id="GO:0070043">
    <property type="term" value="F:rRNA (guanine-N7-)-methyltransferase activity"/>
    <property type="evidence" value="ECO:0007669"/>
    <property type="project" value="TreeGrafter"/>
</dbReference>
<dbReference type="CDD" id="cd11715">
    <property type="entry name" value="THUMP_AdoMetMT"/>
    <property type="match status" value="1"/>
</dbReference>
<dbReference type="Pfam" id="PF01170">
    <property type="entry name" value="UPF0020"/>
    <property type="match status" value="1"/>
</dbReference>
<dbReference type="InterPro" id="IPR000241">
    <property type="entry name" value="RlmKL-like_Mtase"/>
</dbReference>
<evidence type="ECO:0000259" key="4">
    <source>
        <dbReference type="PROSITE" id="PS51165"/>
    </source>
</evidence>
<evidence type="ECO:0000313" key="5">
    <source>
        <dbReference type="EMBL" id="SEW18099.1"/>
    </source>
</evidence>
<dbReference type="RefSeq" id="WP_089992101.1">
    <property type="nucleotide sequence ID" value="NZ_FOIZ01000001.1"/>
</dbReference>
<dbReference type="Pfam" id="PF22020">
    <property type="entry name" value="RlmL_1st"/>
    <property type="match status" value="1"/>
</dbReference>
<dbReference type="PROSITE" id="PS51165">
    <property type="entry name" value="THUMP"/>
    <property type="match status" value="1"/>
</dbReference>
<reference evidence="5 6" key="1">
    <citation type="submission" date="2016-10" db="EMBL/GenBank/DDBJ databases">
        <authorList>
            <person name="de Groot N.N."/>
        </authorList>
    </citation>
    <scope>NUCLEOTIDE SEQUENCE [LARGE SCALE GENOMIC DNA]</scope>
    <source>
        <strain evidence="5 6">DSM 17925</strain>
    </source>
</reference>
<evidence type="ECO:0000313" key="6">
    <source>
        <dbReference type="Proteomes" id="UP000199167"/>
    </source>
</evidence>
<sequence>MKPLNIFLATAPGFEDMLEAEARDLGLTGASAVAGGVTFAGHWPAIWRANYYLRGATRVLVQIGKFRVFHLDELERLAMEFPWDTTFKPDSEIGLDFTTKSSKVNNISAISQRLAKALRATVGVSVDEKAPVTLRVRIDNNVCMLSVDTSGDPLHIRGHKQFVGKAPMRESLAALMLRKCGYDGSELVVDPMCGSGTFPIEAAEIARNLAPGRSRDFAFQHLATFQPDRFAAIKEDRPARDTDLHFYGSDRDAGGVKGAGENAARAGVDDIITFAHHAISDLQRPAGKPGLVMVNPPYGGRIGNKKQLFALYGALGKTLRGGFSGWRVGLVTSESGLAKVTELPWQKNRLTFPHGGMRVTLSQTGPLP</sequence>